<dbReference type="EMBL" id="CAJMWS010000089">
    <property type="protein sequence ID" value="CAE6359698.1"/>
    <property type="molecule type" value="Genomic_DNA"/>
</dbReference>
<evidence type="ECO:0000313" key="2">
    <source>
        <dbReference type="Proteomes" id="UP000663846"/>
    </source>
</evidence>
<organism evidence="1 2">
    <name type="scientific">Rhizoctonia solani</name>
    <dbReference type="NCBI Taxonomy" id="456999"/>
    <lineage>
        <taxon>Eukaryota</taxon>
        <taxon>Fungi</taxon>
        <taxon>Dikarya</taxon>
        <taxon>Basidiomycota</taxon>
        <taxon>Agaricomycotina</taxon>
        <taxon>Agaricomycetes</taxon>
        <taxon>Cantharellales</taxon>
        <taxon>Ceratobasidiaceae</taxon>
        <taxon>Rhizoctonia</taxon>
    </lineage>
</organism>
<gene>
    <name evidence="1" type="ORF">RDB_LOCUS17817</name>
</gene>
<dbReference type="Proteomes" id="UP000663846">
    <property type="component" value="Unassembled WGS sequence"/>
</dbReference>
<comment type="caution">
    <text evidence="1">The sequence shown here is derived from an EMBL/GenBank/DDBJ whole genome shotgun (WGS) entry which is preliminary data.</text>
</comment>
<sequence>MSFMPGLTPLQQGASTFTLTYGSECLPCSHFSVLNRYFPTPAYIINAEEHLTETDRPDLYVTRVNWAADNRSVTFGPVVVFEGKGTTRGADNFAQIKSQLNRYGKSTTDKERVGGVYCVGAKGRKISFWYFKRGDMIEIKPILPSRSGLIVKDTAQMPAELDVIDQAAVIGDYFNFILGNPVPKITR</sequence>
<proteinExistence type="predicted"/>
<protein>
    <submittedName>
        <fullName evidence="1">Uncharacterized protein</fullName>
    </submittedName>
</protein>
<dbReference type="AlphaFoldDB" id="A0A8H2WAP7"/>
<reference evidence="1" key="1">
    <citation type="submission" date="2021-01" db="EMBL/GenBank/DDBJ databases">
        <authorList>
            <person name="Kaushik A."/>
        </authorList>
    </citation>
    <scope>NUCLEOTIDE SEQUENCE</scope>
    <source>
        <strain evidence="1">AG1-1C</strain>
    </source>
</reference>
<evidence type="ECO:0000313" key="1">
    <source>
        <dbReference type="EMBL" id="CAE6359698.1"/>
    </source>
</evidence>
<name>A0A8H2WAP7_9AGAM</name>
<accession>A0A8H2WAP7</accession>